<protein>
    <submittedName>
        <fullName evidence="1">Predicted protein</fullName>
    </submittedName>
</protein>
<accession>D7MI41</accession>
<sequence length="51" mass="6043">MAWIIWKIRKQRNELVYENVQDDLNVLIHKAGEDSALWDSQSQLTKSLMVK</sequence>
<proteinExistence type="predicted"/>
<dbReference type="EMBL" id="GL348719">
    <property type="protein sequence ID" value="EFH46748.1"/>
    <property type="molecule type" value="Genomic_DNA"/>
</dbReference>
<dbReference type="AlphaFoldDB" id="D7MI41"/>
<keyword evidence="2" id="KW-1185">Reference proteome</keyword>
<dbReference type="Proteomes" id="UP000008694">
    <property type="component" value="Unassembled WGS sequence"/>
</dbReference>
<name>D7MI41_ARALL</name>
<dbReference type="Gramene" id="scaffold_703534.1">
    <property type="protein sequence ID" value="scaffold_703534.1"/>
    <property type="gene ID" value="scaffold_703534.1"/>
</dbReference>
<evidence type="ECO:0000313" key="2">
    <source>
        <dbReference type="Proteomes" id="UP000008694"/>
    </source>
</evidence>
<organism evidence="2">
    <name type="scientific">Arabidopsis lyrata subsp. lyrata</name>
    <name type="common">Lyre-leaved rock-cress</name>
    <dbReference type="NCBI Taxonomy" id="81972"/>
    <lineage>
        <taxon>Eukaryota</taxon>
        <taxon>Viridiplantae</taxon>
        <taxon>Streptophyta</taxon>
        <taxon>Embryophyta</taxon>
        <taxon>Tracheophyta</taxon>
        <taxon>Spermatophyta</taxon>
        <taxon>Magnoliopsida</taxon>
        <taxon>eudicotyledons</taxon>
        <taxon>Gunneridae</taxon>
        <taxon>Pentapetalae</taxon>
        <taxon>rosids</taxon>
        <taxon>malvids</taxon>
        <taxon>Brassicales</taxon>
        <taxon>Brassicaceae</taxon>
        <taxon>Camelineae</taxon>
        <taxon>Arabidopsis</taxon>
    </lineage>
</organism>
<gene>
    <name evidence="1" type="ORF">ARALYDRAFT_915792</name>
</gene>
<dbReference type="HOGENOM" id="CLU_3109157_0_0_1"/>
<evidence type="ECO:0000313" key="1">
    <source>
        <dbReference type="EMBL" id="EFH46748.1"/>
    </source>
</evidence>
<reference evidence="2" key="1">
    <citation type="journal article" date="2011" name="Nat. Genet.">
        <title>The Arabidopsis lyrata genome sequence and the basis of rapid genome size change.</title>
        <authorList>
            <person name="Hu T.T."/>
            <person name="Pattyn P."/>
            <person name="Bakker E.G."/>
            <person name="Cao J."/>
            <person name="Cheng J.-F."/>
            <person name="Clark R.M."/>
            <person name="Fahlgren N."/>
            <person name="Fawcett J.A."/>
            <person name="Grimwood J."/>
            <person name="Gundlach H."/>
            <person name="Haberer G."/>
            <person name="Hollister J.D."/>
            <person name="Ossowski S."/>
            <person name="Ottilar R.P."/>
            <person name="Salamov A.A."/>
            <person name="Schneeberger K."/>
            <person name="Spannagl M."/>
            <person name="Wang X."/>
            <person name="Yang L."/>
            <person name="Nasrallah M.E."/>
            <person name="Bergelson J."/>
            <person name="Carrington J.C."/>
            <person name="Gaut B.S."/>
            <person name="Schmutz J."/>
            <person name="Mayer K.F.X."/>
            <person name="Van de Peer Y."/>
            <person name="Grigoriev I.V."/>
            <person name="Nordborg M."/>
            <person name="Weigel D."/>
            <person name="Guo Y.-L."/>
        </authorList>
    </citation>
    <scope>NUCLEOTIDE SEQUENCE [LARGE SCALE GENOMIC DNA]</scope>
    <source>
        <strain evidence="2">cv. MN47</strain>
    </source>
</reference>